<dbReference type="SMART" id="SM00297">
    <property type="entry name" value="BROMO"/>
    <property type="match status" value="1"/>
</dbReference>
<dbReference type="PANTHER" id="PTHR22881">
    <property type="entry name" value="BROMODOMAIN CONTAINING PROTEIN"/>
    <property type="match status" value="1"/>
</dbReference>
<evidence type="ECO:0000256" key="3">
    <source>
        <dbReference type="SAM" id="MobiDB-lite"/>
    </source>
</evidence>
<dbReference type="AlphaFoldDB" id="A0AAN9P6V3"/>
<keyword evidence="1 2" id="KW-0103">Bromodomain</keyword>
<evidence type="ECO:0000256" key="1">
    <source>
        <dbReference type="ARBA" id="ARBA00023117"/>
    </source>
</evidence>
<dbReference type="SUPFAM" id="SSF47370">
    <property type="entry name" value="Bromodomain"/>
    <property type="match status" value="1"/>
</dbReference>
<dbReference type="Gene3D" id="1.20.920.10">
    <property type="entry name" value="Bromodomain-like"/>
    <property type="match status" value="1"/>
</dbReference>
<name>A0AAN9P6V3_CROPI</name>
<dbReference type="PRINTS" id="PR00503">
    <property type="entry name" value="BROMODOMAIN"/>
</dbReference>
<feature type="region of interest" description="Disordered" evidence="3">
    <location>
        <begin position="1"/>
        <end position="34"/>
    </location>
</feature>
<dbReference type="InterPro" id="IPR051831">
    <property type="entry name" value="Bromodomain_contain_prot"/>
</dbReference>
<organism evidence="5 6">
    <name type="scientific">Crotalaria pallida</name>
    <name type="common">Smooth rattlebox</name>
    <name type="synonym">Crotalaria striata</name>
    <dbReference type="NCBI Taxonomy" id="3830"/>
    <lineage>
        <taxon>Eukaryota</taxon>
        <taxon>Viridiplantae</taxon>
        <taxon>Streptophyta</taxon>
        <taxon>Embryophyta</taxon>
        <taxon>Tracheophyta</taxon>
        <taxon>Spermatophyta</taxon>
        <taxon>Magnoliopsida</taxon>
        <taxon>eudicotyledons</taxon>
        <taxon>Gunneridae</taxon>
        <taxon>Pentapetalae</taxon>
        <taxon>rosids</taxon>
        <taxon>fabids</taxon>
        <taxon>Fabales</taxon>
        <taxon>Fabaceae</taxon>
        <taxon>Papilionoideae</taxon>
        <taxon>50 kb inversion clade</taxon>
        <taxon>genistoids sensu lato</taxon>
        <taxon>core genistoids</taxon>
        <taxon>Crotalarieae</taxon>
        <taxon>Crotalaria</taxon>
    </lineage>
</organism>
<dbReference type="Pfam" id="PF00439">
    <property type="entry name" value="Bromodomain"/>
    <property type="match status" value="1"/>
</dbReference>
<keyword evidence="6" id="KW-1185">Reference proteome</keyword>
<sequence>MGQIVRGKKKGRPSKADLDRRSSKSPAIANPNLRRSLRHRTVRNNVISYEDYLIDDEEYEEERRCQKKKLKLVTKLNQAGDEGEEEESRVVHSHHVEVVGDETGRKENGDDLKCGKVDTEGLHCVSGAPPNPPPSGIPLPDKRTLEMILDKLQKKDKYGVFAEPVDTEELPDYHDVIEHPMDFATVRKKLANASYPTLEQFESLNREIAIQKPNSFHLISSGPSDQQHNTVADFLLLHSSLFKDFFLLLHSSLFKD</sequence>
<accession>A0AAN9P6V3</accession>
<evidence type="ECO:0000259" key="4">
    <source>
        <dbReference type="PROSITE" id="PS50014"/>
    </source>
</evidence>
<comment type="caution">
    <text evidence="5">The sequence shown here is derived from an EMBL/GenBank/DDBJ whole genome shotgun (WGS) entry which is preliminary data.</text>
</comment>
<reference evidence="5 6" key="1">
    <citation type="submission" date="2024-01" db="EMBL/GenBank/DDBJ databases">
        <title>The genomes of 5 underutilized Papilionoideae crops provide insights into root nodulation and disease resistanc.</title>
        <authorList>
            <person name="Yuan L."/>
        </authorList>
    </citation>
    <scope>NUCLEOTIDE SEQUENCE [LARGE SCALE GENOMIC DNA]</scope>
    <source>
        <strain evidence="5">ZHUSHIDOU_FW_LH</strain>
        <tissue evidence="5">Leaf</tissue>
    </source>
</reference>
<feature type="compositionally biased region" description="Basic residues" evidence="3">
    <location>
        <begin position="1"/>
        <end position="13"/>
    </location>
</feature>
<gene>
    <name evidence="5" type="ORF">RIF29_00866</name>
</gene>
<dbReference type="PROSITE" id="PS50014">
    <property type="entry name" value="BROMODOMAIN_2"/>
    <property type="match status" value="1"/>
</dbReference>
<dbReference type="InterPro" id="IPR001487">
    <property type="entry name" value="Bromodomain"/>
</dbReference>
<dbReference type="Proteomes" id="UP001372338">
    <property type="component" value="Unassembled WGS sequence"/>
</dbReference>
<evidence type="ECO:0000313" key="5">
    <source>
        <dbReference type="EMBL" id="KAK7287585.1"/>
    </source>
</evidence>
<feature type="domain" description="Bromo" evidence="4">
    <location>
        <begin position="153"/>
        <end position="201"/>
    </location>
</feature>
<proteinExistence type="predicted"/>
<dbReference type="PANTHER" id="PTHR22881:SF42">
    <property type="entry name" value="DNA-BINDING BROMODOMAIN-CONTAINING PROTEIN"/>
    <property type="match status" value="1"/>
</dbReference>
<protein>
    <recommendedName>
        <fullName evidence="4">Bromo domain-containing protein</fullName>
    </recommendedName>
</protein>
<evidence type="ECO:0000313" key="6">
    <source>
        <dbReference type="Proteomes" id="UP001372338"/>
    </source>
</evidence>
<evidence type="ECO:0000256" key="2">
    <source>
        <dbReference type="PROSITE-ProRule" id="PRU00035"/>
    </source>
</evidence>
<dbReference type="InterPro" id="IPR036427">
    <property type="entry name" value="Bromodomain-like_sf"/>
</dbReference>
<dbReference type="EMBL" id="JAYWIO010000001">
    <property type="protein sequence ID" value="KAK7287585.1"/>
    <property type="molecule type" value="Genomic_DNA"/>
</dbReference>